<accession>A0A0N0CUT8</accession>
<evidence type="ECO:0000313" key="2">
    <source>
        <dbReference type="Proteomes" id="UP000037977"/>
    </source>
</evidence>
<organism evidence="1 2">
    <name type="scientific">Lysinibacillus macroides</name>
    <dbReference type="NCBI Taxonomy" id="33935"/>
    <lineage>
        <taxon>Bacteria</taxon>
        <taxon>Bacillati</taxon>
        <taxon>Bacillota</taxon>
        <taxon>Bacilli</taxon>
        <taxon>Bacillales</taxon>
        <taxon>Bacillaceae</taxon>
        <taxon>Lysinibacillus</taxon>
    </lineage>
</organism>
<name>A0A0N0CUT8_9BACI</name>
<gene>
    <name evidence="1" type="ORF">ADM90_15865</name>
</gene>
<keyword evidence="2" id="KW-1185">Reference proteome</keyword>
<dbReference type="Proteomes" id="UP000037977">
    <property type="component" value="Unassembled WGS sequence"/>
</dbReference>
<evidence type="ECO:0000313" key="1">
    <source>
        <dbReference type="EMBL" id="KOY80671.1"/>
    </source>
</evidence>
<protein>
    <submittedName>
        <fullName evidence="1">Uncharacterized protein</fullName>
    </submittedName>
</protein>
<dbReference type="STRING" id="33935.ADM90_15865"/>
<sequence>MGNVCAIVIKNGFAYDALYRTLEDYHLLVGSMLTNKSFCEFFAIDSPNRAYKFLQQLPLKAEGTKRHRKYWIIP</sequence>
<dbReference type="PATRIC" id="fig|33935.3.peg.1911"/>
<dbReference type="AlphaFoldDB" id="A0A0N0CUT8"/>
<comment type="caution">
    <text evidence="1">The sequence shown here is derived from an EMBL/GenBank/DDBJ whole genome shotgun (WGS) entry which is preliminary data.</text>
</comment>
<proteinExistence type="predicted"/>
<dbReference type="RefSeq" id="WP_053995915.1">
    <property type="nucleotide sequence ID" value="NZ_CP065643.1"/>
</dbReference>
<reference evidence="1 2" key="1">
    <citation type="submission" date="2015-07" db="EMBL/GenBank/DDBJ databases">
        <title>Genome sequencing project for genomic taxonomy and phylogenomics of Bacillus-like bacteria.</title>
        <authorList>
            <person name="Liu B."/>
            <person name="Wang J."/>
            <person name="Zhu Y."/>
            <person name="Liu G."/>
            <person name="Chen Q."/>
            <person name="Chen Z."/>
            <person name="Che J."/>
            <person name="Ge C."/>
            <person name="Shi H."/>
            <person name="Pan Z."/>
            <person name="Liu X."/>
        </authorList>
    </citation>
    <scope>NUCLEOTIDE SEQUENCE [LARGE SCALE GENOMIC DNA]</scope>
    <source>
        <strain evidence="1 2">DSM 54</strain>
    </source>
</reference>
<dbReference type="EMBL" id="LGCI01000010">
    <property type="protein sequence ID" value="KOY80671.1"/>
    <property type="molecule type" value="Genomic_DNA"/>
</dbReference>